<gene>
    <name evidence="1" type="ORF">B0H67DRAFT_649977</name>
</gene>
<accession>A0AA39ZY71</accession>
<comment type="caution">
    <text evidence="1">The sequence shown here is derived from an EMBL/GenBank/DDBJ whole genome shotgun (WGS) entry which is preliminary data.</text>
</comment>
<keyword evidence="2" id="KW-1185">Reference proteome</keyword>
<protein>
    <recommendedName>
        <fullName evidence="3">NB-ARC domain-containing protein</fullName>
    </recommendedName>
</protein>
<reference evidence="1" key="1">
    <citation type="submission" date="2023-06" db="EMBL/GenBank/DDBJ databases">
        <title>Genome-scale phylogeny and comparative genomics of the fungal order Sordariales.</title>
        <authorList>
            <consortium name="Lawrence Berkeley National Laboratory"/>
            <person name="Hensen N."/>
            <person name="Bonometti L."/>
            <person name="Westerberg I."/>
            <person name="Brannstrom I.O."/>
            <person name="Guillou S."/>
            <person name="Cros-Aarteil S."/>
            <person name="Calhoun S."/>
            <person name="Haridas S."/>
            <person name="Kuo A."/>
            <person name="Mondo S."/>
            <person name="Pangilinan J."/>
            <person name="Riley R."/>
            <person name="Labutti K."/>
            <person name="Andreopoulos B."/>
            <person name="Lipzen A."/>
            <person name="Chen C."/>
            <person name="Yanf M."/>
            <person name="Daum C."/>
            <person name="Ng V."/>
            <person name="Clum A."/>
            <person name="Steindorff A."/>
            <person name="Ohm R."/>
            <person name="Martin F."/>
            <person name="Silar P."/>
            <person name="Natvig D."/>
            <person name="Lalanne C."/>
            <person name="Gautier V."/>
            <person name="Ament-Velasquez S.L."/>
            <person name="Kruys A."/>
            <person name="Hutchinson M.I."/>
            <person name="Powell A.J."/>
            <person name="Barry K."/>
            <person name="Miller A.N."/>
            <person name="Grigoriev I.V."/>
            <person name="Debuchy R."/>
            <person name="Gladieux P."/>
            <person name="Thoren M.H."/>
            <person name="Johannesson H."/>
        </authorList>
    </citation>
    <scope>NUCLEOTIDE SEQUENCE</scope>
    <source>
        <strain evidence="1">SMH4607-1</strain>
    </source>
</reference>
<organism evidence="1 2">
    <name type="scientific">Lasiosphaeris hirsuta</name>
    <dbReference type="NCBI Taxonomy" id="260670"/>
    <lineage>
        <taxon>Eukaryota</taxon>
        <taxon>Fungi</taxon>
        <taxon>Dikarya</taxon>
        <taxon>Ascomycota</taxon>
        <taxon>Pezizomycotina</taxon>
        <taxon>Sordariomycetes</taxon>
        <taxon>Sordariomycetidae</taxon>
        <taxon>Sordariales</taxon>
        <taxon>Lasiosphaeriaceae</taxon>
        <taxon>Lasiosphaeris</taxon>
    </lineage>
</organism>
<sequence length="229" mass="24895">MAWKRAVVVLQGMGGLGKSQIALEYMFRNPETYSAIFWVDATDQSTICDSGRQILQMLIAHYSTKHRGENLFTDVATDLGIPGQIMRGCELGEDVAKAPWPSIHRRSQDACATPLPACDHGHVIVTSRIAVAEFKLIEVLGMDKVSGLRLLLGDDFETASGDNREAAESVAEKLGYLPLALAQAAAYMVKRALDLVEYLKRLMNNMTRPLVSPGRGFVLGTLGPGPHGV</sequence>
<dbReference type="EMBL" id="JAUKUA010000007">
    <property type="protein sequence ID" value="KAK0705669.1"/>
    <property type="molecule type" value="Genomic_DNA"/>
</dbReference>
<dbReference type="PANTHER" id="PTHR35205:SF1">
    <property type="entry name" value="ZU5 DOMAIN-CONTAINING PROTEIN"/>
    <property type="match status" value="1"/>
</dbReference>
<dbReference type="SUPFAM" id="SSF52540">
    <property type="entry name" value="P-loop containing nucleoside triphosphate hydrolases"/>
    <property type="match status" value="1"/>
</dbReference>
<evidence type="ECO:0008006" key="3">
    <source>
        <dbReference type="Google" id="ProtNLM"/>
    </source>
</evidence>
<evidence type="ECO:0000313" key="1">
    <source>
        <dbReference type="EMBL" id="KAK0705669.1"/>
    </source>
</evidence>
<dbReference type="InterPro" id="IPR027417">
    <property type="entry name" value="P-loop_NTPase"/>
</dbReference>
<dbReference type="Gene3D" id="3.40.50.300">
    <property type="entry name" value="P-loop containing nucleotide triphosphate hydrolases"/>
    <property type="match status" value="1"/>
</dbReference>
<evidence type="ECO:0000313" key="2">
    <source>
        <dbReference type="Proteomes" id="UP001172102"/>
    </source>
</evidence>
<name>A0AA39ZY71_9PEZI</name>
<dbReference type="AlphaFoldDB" id="A0AA39ZY71"/>
<proteinExistence type="predicted"/>
<dbReference type="PANTHER" id="PTHR35205">
    <property type="entry name" value="NB-ARC AND TPR DOMAIN PROTEIN"/>
    <property type="match status" value="1"/>
</dbReference>
<dbReference type="Proteomes" id="UP001172102">
    <property type="component" value="Unassembled WGS sequence"/>
</dbReference>